<dbReference type="OrthoDB" id="5379838at2"/>
<feature type="signal peptide" evidence="2">
    <location>
        <begin position="1"/>
        <end position="22"/>
    </location>
</feature>
<feature type="chain" id="PRO_5017440690" evidence="2">
    <location>
        <begin position="23"/>
        <end position="365"/>
    </location>
</feature>
<dbReference type="AlphaFoldDB" id="A0A3A8PTD7"/>
<dbReference type="EMBL" id="RAWK01000213">
    <property type="protein sequence ID" value="RKH58310.1"/>
    <property type="molecule type" value="Genomic_DNA"/>
</dbReference>
<name>A0A3A8PTD7_9BACT</name>
<dbReference type="Pfam" id="PF04885">
    <property type="entry name" value="Stig1"/>
    <property type="match status" value="1"/>
</dbReference>
<protein>
    <submittedName>
        <fullName evidence="3">Uncharacterized protein</fullName>
    </submittedName>
</protein>
<dbReference type="InterPro" id="IPR006969">
    <property type="entry name" value="Stig-like"/>
</dbReference>
<dbReference type="Proteomes" id="UP000267003">
    <property type="component" value="Unassembled WGS sequence"/>
</dbReference>
<gene>
    <name evidence="3" type="ORF">D7W81_29365</name>
</gene>
<dbReference type="RefSeq" id="WP_120558709.1">
    <property type="nucleotide sequence ID" value="NZ_RAWK01000213.1"/>
</dbReference>
<sequence>MISIRSIALSCVVMLGFFAACSDDSPNPGGTPDASVPDASVPEMCTDAGTTQCGDTCVSTDSDPAHCGGCDQACTTTEACEAGVCVAVCRIGDLQVASGAVNPANACEQCTPTTSATTWTPLADGTACGTGQICSANACSAKCLIDGTVYSEGTPNPANACEVCTPATSTTTWTPRPSVPLLVGGVDIAEQGWATVAQAPNEITYGDGYVRLATSTTVGGRTSGQLLITRANAFDATKPVKIRVTMQVESANNHNSLDSGAAIMGSFTPPFGNSADRSQMIYLDSAAIGWADDTQSSAFAVTDGAYHVYELAVDAAKVATVSVDGVAKLTRNNFSATGTIAIGDQTNDPNVDGAVRIKSVERLCP</sequence>
<accession>A0A3A8PTD7</accession>
<evidence type="ECO:0000313" key="4">
    <source>
        <dbReference type="Proteomes" id="UP000267003"/>
    </source>
</evidence>
<reference evidence="4" key="1">
    <citation type="submission" date="2018-09" db="EMBL/GenBank/DDBJ databases">
        <authorList>
            <person name="Livingstone P.G."/>
            <person name="Whitworth D.E."/>
        </authorList>
    </citation>
    <scope>NUCLEOTIDE SEQUENCE [LARGE SCALE GENOMIC DNA]</scope>
    <source>
        <strain evidence="4">AB050A</strain>
    </source>
</reference>
<comment type="caution">
    <text evidence="3">The sequence shown here is derived from an EMBL/GenBank/DDBJ whole genome shotgun (WGS) entry which is preliminary data.</text>
</comment>
<dbReference type="PROSITE" id="PS51257">
    <property type="entry name" value="PROKAR_LIPOPROTEIN"/>
    <property type="match status" value="1"/>
</dbReference>
<keyword evidence="4" id="KW-1185">Reference proteome</keyword>
<evidence type="ECO:0000313" key="3">
    <source>
        <dbReference type="EMBL" id="RKH58310.1"/>
    </source>
</evidence>
<organism evidence="3 4">
    <name type="scientific">Corallococcus aberystwythensis</name>
    <dbReference type="NCBI Taxonomy" id="2316722"/>
    <lineage>
        <taxon>Bacteria</taxon>
        <taxon>Pseudomonadati</taxon>
        <taxon>Myxococcota</taxon>
        <taxon>Myxococcia</taxon>
        <taxon>Myxococcales</taxon>
        <taxon>Cystobacterineae</taxon>
        <taxon>Myxococcaceae</taxon>
        <taxon>Corallococcus</taxon>
    </lineage>
</organism>
<evidence type="ECO:0000256" key="1">
    <source>
        <dbReference type="ARBA" id="ARBA00022729"/>
    </source>
</evidence>
<keyword evidence="1 2" id="KW-0732">Signal</keyword>
<proteinExistence type="predicted"/>
<evidence type="ECO:0000256" key="2">
    <source>
        <dbReference type="SAM" id="SignalP"/>
    </source>
</evidence>